<organism evidence="1 2">
    <name type="scientific">Halanaerobium polyolivorans</name>
    <dbReference type="NCBI Taxonomy" id="2886943"/>
    <lineage>
        <taxon>Bacteria</taxon>
        <taxon>Bacillati</taxon>
        <taxon>Bacillota</taxon>
        <taxon>Clostridia</taxon>
        <taxon>Halanaerobiales</taxon>
        <taxon>Halanaerobiaceae</taxon>
        <taxon>Halanaerobium</taxon>
    </lineage>
</organism>
<dbReference type="InterPro" id="IPR006379">
    <property type="entry name" value="HAD-SF_hydro_IIB"/>
</dbReference>
<dbReference type="EMBL" id="JAJFAT010000001">
    <property type="protein sequence ID" value="MCC3143978.1"/>
    <property type="molecule type" value="Genomic_DNA"/>
</dbReference>
<dbReference type="AlphaFoldDB" id="A0AAW4WW51"/>
<keyword evidence="1" id="KW-0378">Hydrolase</keyword>
<dbReference type="InterPro" id="IPR000150">
    <property type="entry name" value="Cof"/>
</dbReference>
<dbReference type="CDD" id="cd07516">
    <property type="entry name" value="HAD_Pase"/>
    <property type="match status" value="1"/>
</dbReference>
<accession>A0AAW4WW51</accession>
<proteinExistence type="predicted"/>
<dbReference type="PANTHER" id="PTHR10000">
    <property type="entry name" value="PHOSPHOSERINE PHOSPHATASE"/>
    <property type="match status" value="1"/>
</dbReference>
<protein>
    <submittedName>
        <fullName evidence="1">Cof-type HAD-IIB family hydrolase</fullName>
    </submittedName>
</protein>
<comment type="caution">
    <text evidence="1">The sequence shown here is derived from an EMBL/GenBank/DDBJ whole genome shotgun (WGS) entry which is preliminary data.</text>
</comment>
<gene>
    <name evidence="1" type="ORF">LJ207_01400</name>
</gene>
<dbReference type="SFLD" id="SFLDS00003">
    <property type="entry name" value="Haloacid_Dehalogenase"/>
    <property type="match status" value="1"/>
</dbReference>
<dbReference type="InterPro" id="IPR023214">
    <property type="entry name" value="HAD_sf"/>
</dbReference>
<dbReference type="Proteomes" id="UP001199296">
    <property type="component" value="Unassembled WGS sequence"/>
</dbReference>
<dbReference type="GO" id="GO:0016791">
    <property type="term" value="F:phosphatase activity"/>
    <property type="evidence" value="ECO:0007669"/>
    <property type="project" value="TreeGrafter"/>
</dbReference>
<evidence type="ECO:0000313" key="1">
    <source>
        <dbReference type="EMBL" id="MCC3143978.1"/>
    </source>
</evidence>
<dbReference type="GO" id="GO:0000287">
    <property type="term" value="F:magnesium ion binding"/>
    <property type="evidence" value="ECO:0007669"/>
    <property type="project" value="TreeGrafter"/>
</dbReference>
<dbReference type="Gene3D" id="3.40.50.1000">
    <property type="entry name" value="HAD superfamily/HAD-like"/>
    <property type="match status" value="1"/>
</dbReference>
<dbReference type="NCBIfam" id="TIGR00099">
    <property type="entry name" value="Cof-subfamily"/>
    <property type="match status" value="1"/>
</dbReference>
<dbReference type="SFLD" id="SFLDG01144">
    <property type="entry name" value="C2.B.4:_PGP_Like"/>
    <property type="match status" value="1"/>
</dbReference>
<dbReference type="SFLD" id="SFLDG01140">
    <property type="entry name" value="C2.B:_Phosphomannomutase_and_P"/>
    <property type="match status" value="1"/>
</dbReference>
<dbReference type="NCBIfam" id="TIGR01484">
    <property type="entry name" value="HAD-SF-IIB"/>
    <property type="match status" value="1"/>
</dbReference>
<dbReference type="SUPFAM" id="SSF56784">
    <property type="entry name" value="HAD-like"/>
    <property type="match status" value="1"/>
</dbReference>
<dbReference type="Pfam" id="PF08282">
    <property type="entry name" value="Hydrolase_3"/>
    <property type="match status" value="1"/>
</dbReference>
<dbReference type="InterPro" id="IPR036412">
    <property type="entry name" value="HAD-like_sf"/>
</dbReference>
<sequence length="266" mass="30201">MTTKLLALDLDGTLLRDDLTISSRNKEAIKKVRAKGVEVVIATGRPNSAAVKYIKELELDSYLITYNGALIKDIKKDKIIKHSPVELEISYEILDYVKANDLYLNIYLKDQIFCNKDCEERQYYKELMGVEPTIVEDNLEKIFDQESTKLLIIEKNLEETEKIFNHLSEKYSDRLKFKRSIIDCIDIMDKSVSKGNALKVLVDLLGLNSEQLTAIGDRNNDLEMIEYAGVGVAVSSGEKILRDAADYITASNNEDGVAEYIEKFIL</sequence>
<reference evidence="1 2" key="1">
    <citation type="submission" date="2021-10" db="EMBL/GenBank/DDBJ databases">
        <authorList>
            <person name="Grouzdev D.S."/>
            <person name="Pantiukh K.S."/>
            <person name="Krutkina M.S."/>
        </authorList>
    </citation>
    <scope>NUCLEOTIDE SEQUENCE [LARGE SCALE GENOMIC DNA]</scope>
    <source>
        <strain evidence="1 2">Z-7514</strain>
    </source>
</reference>
<keyword evidence="2" id="KW-1185">Reference proteome</keyword>
<dbReference type="PANTHER" id="PTHR10000:SF8">
    <property type="entry name" value="HAD SUPERFAMILY HYDROLASE-LIKE, TYPE 3"/>
    <property type="match status" value="1"/>
</dbReference>
<dbReference type="RefSeq" id="WP_229343370.1">
    <property type="nucleotide sequence ID" value="NZ_JAJFAT010000001.1"/>
</dbReference>
<evidence type="ECO:0000313" key="2">
    <source>
        <dbReference type="Proteomes" id="UP001199296"/>
    </source>
</evidence>
<dbReference type="GO" id="GO:0005829">
    <property type="term" value="C:cytosol"/>
    <property type="evidence" value="ECO:0007669"/>
    <property type="project" value="TreeGrafter"/>
</dbReference>
<name>A0AAW4WW51_9FIRM</name>
<dbReference type="Gene3D" id="3.30.1240.10">
    <property type="match status" value="1"/>
</dbReference>